<dbReference type="InterPro" id="IPR025235">
    <property type="entry name" value="DUF4178"/>
</dbReference>
<comment type="caution">
    <text evidence="3">The sequence shown here is derived from an EMBL/GenBank/DDBJ whole genome shotgun (WGS) entry which is preliminary data.</text>
</comment>
<feature type="domain" description="DUF4178" evidence="2">
    <location>
        <begin position="66"/>
        <end position="200"/>
    </location>
</feature>
<name>A0ABS0L8E2_9BACT</name>
<feature type="transmembrane region" description="Helical" evidence="1">
    <location>
        <begin position="395"/>
        <end position="416"/>
    </location>
</feature>
<keyword evidence="1" id="KW-1133">Transmembrane helix</keyword>
<evidence type="ECO:0000313" key="4">
    <source>
        <dbReference type="Proteomes" id="UP000601099"/>
    </source>
</evidence>
<proteinExistence type="predicted"/>
<keyword evidence="1" id="KW-0812">Transmembrane</keyword>
<dbReference type="EMBL" id="JADWYK010000014">
    <property type="protein sequence ID" value="MBG8555617.1"/>
    <property type="molecule type" value="Genomic_DNA"/>
</dbReference>
<dbReference type="Pfam" id="PF13785">
    <property type="entry name" value="DUF4178"/>
    <property type="match status" value="1"/>
</dbReference>
<evidence type="ECO:0000256" key="1">
    <source>
        <dbReference type="SAM" id="Phobius"/>
    </source>
</evidence>
<keyword evidence="1" id="KW-0472">Membrane</keyword>
<protein>
    <submittedName>
        <fullName evidence="3">DUF4178 domain-containing protein</fullName>
    </submittedName>
</protein>
<organism evidence="3 4">
    <name type="scientific">Hymenobacter guriensis</name>
    <dbReference type="NCBI Taxonomy" id="2793065"/>
    <lineage>
        <taxon>Bacteria</taxon>
        <taxon>Pseudomonadati</taxon>
        <taxon>Bacteroidota</taxon>
        <taxon>Cytophagia</taxon>
        <taxon>Cytophagales</taxon>
        <taxon>Hymenobacteraceae</taxon>
        <taxon>Hymenobacter</taxon>
    </lineage>
</organism>
<keyword evidence="4" id="KW-1185">Reference proteome</keyword>
<evidence type="ECO:0000313" key="3">
    <source>
        <dbReference type="EMBL" id="MBG8555617.1"/>
    </source>
</evidence>
<gene>
    <name evidence="3" type="ORF">I5L79_18885</name>
</gene>
<reference evidence="3 4" key="1">
    <citation type="submission" date="2020-11" db="EMBL/GenBank/DDBJ databases">
        <title>Hymenobacter sp.</title>
        <authorList>
            <person name="Kim M.K."/>
        </authorList>
    </citation>
    <scope>NUCLEOTIDE SEQUENCE [LARGE SCALE GENOMIC DNA]</scope>
    <source>
        <strain evidence="3 4">BT594</strain>
    </source>
</reference>
<accession>A0ABS0L8E2</accession>
<dbReference type="Proteomes" id="UP000601099">
    <property type="component" value="Unassembled WGS sequence"/>
</dbReference>
<sequence length="433" mass="48611">MSTAATSAPAQLPCPKCQAPVPYFDEANSTHFVCPQCESYFEATDDKPARAIGKFNGAHAAPVLPVGAVGTLRGQQYRVTGWMQRRESKTIYQWQEYMLRHEETGIYAQLAVYEGHWMLVGPAAQSYKVQMRQIVETPETTYNIYNKYQVQILYAGGEFDWDIREDEQLTVTEYIAPPHMLVQEKRGKTEHWYKGLHLEPREIADGFGIPSHQLPYRNGVGAVQPPPGEAAWPALRNFTLSMALLIVFTQLAFLVIKPEKQVLALEFSSGRDTTSMAAVAEAQAAGSNRVIVSKPFAVDGPAALEFRVGSSLANQWLEVPVTLVNEQTGQQYEFTKNLEFYSGVEDGESWSEGDPAQDATLAKIPTGRYHLNLYPVTENGQDLPLRLQVSQHTPLHSNAVLALLALLVYPGLLYWWRSYHEQQRWQNSDYGPQ</sequence>
<evidence type="ECO:0000259" key="2">
    <source>
        <dbReference type="Pfam" id="PF13785"/>
    </source>
</evidence>
<dbReference type="RefSeq" id="WP_196956637.1">
    <property type="nucleotide sequence ID" value="NZ_JADWYK010000014.1"/>
</dbReference>